<reference evidence="2 3" key="1">
    <citation type="submission" date="2024-01" db="EMBL/GenBank/DDBJ databases">
        <title>The genomes of 5 underutilized Papilionoideae crops provide insights into root nodulation and disease resistanc.</title>
        <authorList>
            <person name="Yuan L."/>
        </authorList>
    </citation>
    <scope>NUCLEOTIDE SEQUENCE [LARGE SCALE GENOMIC DNA]</scope>
    <source>
        <strain evidence="2">ZHUSHIDOU_FW_LH</strain>
        <tissue evidence="2">Leaf</tissue>
    </source>
</reference>
<proteinExistence type="predicted"/>
<dbReference type="Proteomes" id="UP001372338">
    <property type="component" value="Unassembled WGS sequence"/>
</dbReference>
<gene>
    <name evidence="2" type="ORF">RIF29_38382</name>
</gene>
<evidence type="ECO:0000313" key="3">
    <source>
        <dbReference type="Proteomes" id="UP001372338"/>
    </source>
</evidence>
<feature type="compositionally biased region" description="Polar residues" evidence="1">
    <location>
        <begin position="55"/>
        <end position="73"/>
    </location>
</feature>
<feature type="region of interest" description="Disordered" evidence="1">
    <location>
        <begin position="48"/>
        <end position="73"/>
    </location>
</feature>
<keyword evidence="3" id="KW-1185">Reference proteome</keyword>
<protein>
    <submittedName>
        <fullName evidence="2">Uncharacterized protein</fullName>
    </submittedName>
</protein>
<organism evidence="2 3">
    <name type="scientific">Crotalaria pallida</name>
    <name type="common">Smooth rattlebox</name>
    <name type="synonym">Crotalaria striata</name>
    <dbReference type="NCBI Taxonomy" id="3830"/>
    <lineage>
        <taxon>Eukaryota</taxon>
        <taxon>Viridiplantae</taxon>
        <taxon>Streptophyta</taxon>
        <taxon>Embryophyta</taxon>
        <taxon>Tracheophyta</taxon>
        <taxon>Spermatophyta</taxon>
        <taxon>Magnoliopsida</taxon>
        <taxon>eudicotyledons</taxon>
        <taxon>Gunneridae</taxon>
        <taxon>Pentapetalae</taxon>
        <taxon>rosids</taxon>
        <taxon>fabids</taxon>
        <taxon>Fabales</taxon>
        <taxon>Fabaceae</taxon>
        <taxon>Papilionoideae</taxon>
        <taxon>50 kb inversion clade</taxon>
        <taxon>genistoids sensu lato</taxon>
        <taxon>core genistoids</taxon>
        <taxon>Crotalarieae</taxon>
        <taxon>Crotalaria</taxon>
    </lineage>
</organism>
<evidence type="ECO:0000313" key="2">
    <source>
        <dbReference type="EMBL" id="KAK7243577.1"/>
    </source>
</evidence>
<sequence length="73" mass="7779">MVTHQSSNQQVVKCLVVVIRPIDDDRIAAILENLVQISRSQAEAEAAAASAVAATSRQPHLSRKPSTTEAELG</sequence>
<dbReference type="AlphaFoldDB" id="A0AAN9E5F2"/>
<name>A0AAN9E5F2_CROPI</name>
<dbReference type="EMBL" id="JAYWIO010000008">
    <property type="protein sequence ID" value="KAK7243577.1"/>
    <property type="molecule type" value="Genomic_DNA"/>
</dbReference>
<comment type="caution">
    <text evidence="2">The sequence shown here is derived from an EMBL/GenBank/DDBJ whole genome shotgun (WGS) entry which is preliminary data.</text>
</comment>
<accession>A0AAN9E5F2</accession>
<evidence type="ECO:0000256" key="1">
    <source>
        <dbReference type="SAM" id="MobiDB-lite"/>
    </source>
</evidence>